<proteinExistence type="predicted"/>
<gene>
    <name evidence="2" type="ORF">BJL86_3324</name>
</gene>
<dbReference type="OrthoDB" id="4774281at2"/>
<keyword evidence="3" id="KW-1185">Reference proteome</keyword>
<evidence type="ECO:0008006" key="4">
    <source>
        <dbReference type="Google" id="ProtNLM"/>
    </source>
</evidence>
<keyword evidence="1" id="KW-1133">Transmembrane helix</keyword>
<feature type="transmembrane region" description="Helical" evidence="1">
    <location>
        <begin position="96"/>
        <end position="120"/>
    </location>
</feature>
<organism evidence="2 3">
    <name type="scientific">Dietzia timorensis</name>
    <dbReference type="NCBI Taxonomy" id="499555"/>
    <lineage>
        <taxon>Bacteria</taxon>
        <taxon>Bacillati</taxon>
        <taxon>Actinomycetota</taxon>
        <taxon>Actinomycetes</taxon>
        <taxon>Mycobacteriales</taxon>
        <taxon>Dietziaceae</taxon>
        <taxon>Dietzia</taxon>
    </lineage>
</organism>
<sequence length="125" mass="14120">MAARREPDYEADPLERLERNERSTREAVRYGLVSALLVIAFVSILAAVIGFDAGTGFTAKRLEVLLPPLLLAVCLALGASWQTYRRWQNHIRWRPWLWLTQLMWIGATGYMLLVGSALVAQPPQV</sequence>
<feature type="transmembrane region" description="Helical" evidence="1">
    <location>
        <begin position="30"/>
        <end position="53"/>
    </location>
</feature>
<name>A0A173LQ50_9ACTN</name>
<dbReference type="RefSeq" id="WP_067470878.1">
    <property type="nucleotide sequence ID" value="NZ_CP015961.1"/>
</dbReference>
<evidence type="ECO:0000256" key="1">
    <source>
        <dbReference type="SAM" id="Phobius"/>
    </source>
</evidence>
<accession>A0A173LQ50</accession>
<keyword evidence="1" id="KW-0812">Transmembrane</keyword>
<dbReference type="Proteomes" id="UP000186104">
    <property type="component" value="Chromosome"/>
</dbReference>
<dbReference type="EMBL" id="CP015961">
    <property type="protein sequence ID" value="ANI94083.1"/>
    <property type="molecule type" value="Genomic_DNA"/>
</dbReference>
<evidence type="ECO:0000313" key="2">
    <source>
        <dbReference type="EMBL" id="ANI94083.1"/>
    </source>
</evidence>
<feature type="transmembrane region" description="Helical" evidence="1">
    <location>
        <begin position="65"/>
        <end position="84"/>
    </location>
</feature>
<evidence type="ECO:0000313" key="3">
    <source>
        <dbReference type="Proteomes" id="UP000186104"/>
    </source>
</evidence>
<keyword evidence="1" id="KW-0472">Membrane</keyword>
<dbReference type="KEGG" id="dtm:BJL86_3324"/>
<protein>
    <recommendedName>
        <fullName evidence="4">Transmembrane protein</fullName>
    </recommendedName>
</protein>
<reference evidence="2 3" key="1">
    <citation type="submission" date="2016-06" db="EMBL/GenBank/DDBJ databases">
        <title>Complete genome sequence of a saline-alkali tolerant type strain Dietzia timorensis ID05-A0528T.</title>
        <authorList>
            <person name="Wu X."/>
        </authorList>
    </citation>
    <scope>NUCLEOTIDE SEQUENCE [LARGE SCALE GENOMIC DNA]</scope>
    <source>
        <strain evidence="2 3">ID05-A0528</strain>
    </source>
</reference>
<dbReference type="AlphaFoldDB" id="A0A173LQ50"/>
<dbReference type="STRING" id="499555.BJL86_3324"/>